<dbReference type="PANTHER" id="PTHR11579:SF0">
    <property type="entry name" value="PROTEIN-L-ISOASPARTATE(D-ASPARTATE) O-METHYLTRANSFERASE"/>
    <property type="match status" value="1"/>
</dbReference>
<dbReference type="NCBIfam" id="TIGR00080">
    <property type="entry name" value="pimt"/>
    <property type="match status" value="1"/>
</dbReference>
<name>A0A1I0RD17_9BACT</name>
<dbReference type="FunFam" id="3.40.50.150:FF:000010">
    <property type="entry name" value="Protein-L-isoaspartate O-methyltransferase"/>
    <property type="match status" value="1"/>
</dbReference>
<dbReference type="NCBIfam" id="NF001453">
    <property type="entry name" value="PRK00312.1"/>
    <property type="match status" value="1"/>
</dbReference>
<feature type="active site" evidence="7">
    <location>
        <position position="73"/>
    </location>
</feature>
<dbReference type="EMBL" id="FOJG01000001">
    <property type="protein sequence ID" value="SEW38494.1"/>
    <property type="molecule type" value="Genomic_DNA"/>
</dbReference>
<dbReference type="Proteomes" id="UP000199310">
    <property type="component" value="Unassembled WGS sequence"/>
</dbReference>
<comment type="function">
    <text evidence="7">Catalyzes the methyl esterification of L-isoaspartyl residues in peptides and proteins that result from spontaneous decomposition of normal L-aspartyl and L-asparaginyl residues. It plays a role in the repair and/or degradation of damaged proteins.</text>
</comment>
<keyword evidence="3 7" id="KW-0963">Cytoplasm</keyword>
<evidence type="ECO:0000256" key="2">
    <source>
        <dbReference type="ARBA" id="ARBA00005369"/>
    </source>
</evidence>
<evidence type="ECO:0000313" key="8">
    <source>
        <dbReference type="EMBL" id="SEW38494.1"/>
    </source>
</evidence>
<dbReference type="HAMAP" id="MF_00090">
    <property type="entry name" value="PIMT"/>
    <property type="match status" value="1"/>
</dbReference>
<dbReference type="PANTHER" id="PTHR11579">
    <property type="entry name" value="PROTEIN-L-ISOASPARTATE O-METHYLTRANSFERASE"/>
    <property type="match status" value="1"/>
</dbReference>
<evidence type="ECO:0000256" key="4">
    <source>
        <dbReference type="ARBA" id="ARBA00022603"/>
    </source>
</evidence>
<comment type="subcellular location">
    <subcellularLocation>
        <location evidence="1 7">Cytoplasm</location>
    </subcellularLocation>
</comment>
<dbReference type="AlphaFoldDB" id="A0A1I0RD17"/>
<keyword evidence="9" id="KW-1185">Reference proteome</keyword>
<dbReference type="InterPro" id="IPR000682">
    <property type="entry name" value="PCMT"/>
</dbReference>
<evidence type="ECO:0000256" key="7">
    <source>
        <dbReference type="HAMAP-Rule" id="MF_00090"/>
    </source>
</evidence>
<dbReference type="Pfam" id="PF01135">
    <property type="entry name" value="PCMT"/>
    <property type="match status" value="1"/>
</dbReference>
<sequence>MVNFAAMRRYEDTYKQKGLRKQLVDSIRQKGITDENVLAAIGNIPRHFFLDTAFESIAYDDRAFPIGEGQTISQPYTVAYQTQLLEIKPYEKVLEIGTGSAYQACVLAELKANVFTIERQRKLFDQVKTFPFKAQYPNLRFFYGDGYEGLSTYAPFDKVLVTAAAPHIPEKLLQQMKIGGKMVIPVGGQDVQRMLRITKISETENEQELFDNFSFVPMLAGKK</sequence>
<evidence type="ECO:0000256" key="6">
    <source>
        <dbReference type="ARBA" id="ARBA00022691"/>
    </source>
</evidence>
<organism evidence="8 9">
    <name type="scientific">Chitinophaga arvensicola</name>
    <dbReference type="NCBI Taxonomy" id="29529"/>
    <lineage>
        <taxon>Bacteria</taxon>
        <taxon>Pseudomonadati</taxon>
        <taxon>Bacteroidota</taxon>
        <taxon>Chitinophagia</taxon>
        <taxon>Chitinophagales</taxon>
        <taxon>Chitinophagaceae</taxon>
        <taxon>Chitinophaga</taxon>
    </lineage>
</organism>
<proteinExistence type="inferred from homology"/>
<gene>
    <name evidence="7" type="primary">pcm</name>
    <name evidence="8" type="ORF">SAMN04488122_2621</name>
</gene>
<keyword evidence="5 7" id="KW-0808">Transferase</keyword>
<comment type="similarity">
    <text evidence="2 7">Belongs to the methyltransferase superfamily. L-isoaspartyl/D-aspartyl protein methyltransferase family.</text>
</comment>
<dbReference type="GO" id="GO:0005737">
    <property type="term" value="C:cytoplasm"/>
    <property type="evidence" value="ECO:0007669"/>
    <property type="project" value="UniProtKB-SubCell"/>
</dbReference>
<evidence type="ECO:0000313" key="9">
    <source>
        <dbReference type="Proteomes" id="UP000199310"/>
    </source>
</evidence>
<dbReference type="STRING" id="29529.SAMN04488122_2621"/>
<dbReference type="GO" id="GO:0004719">
    <property type="term" value="F:protein-L-isoaspartate (D-aspartate) O-methyltransferase activity"/>
    <property type="evidence" value="ECO:0007669"/>
    <property type="project" value="UniProtKB-UniRule"/>
</dbReference>
<dbReference type="InterPro" id="IPR029063">
    <property type="entry name" value="SAM-dependent_MTases_sf"/>
</dbReference>
<accession>A0A1I0RD17</accession>
<protein>
    <recommendedName>
        <fullName evidence="7">Protein-L-isoaspartate O-methyltransferase</fullName>
        <ecNumber evidence="7">2.1.1.77</ecNumber>
    </recommendedName>
    <alternativeName>
        <fullName evidence="7">L-isoaspartyl protein carboxyl methyltransferase</fullName>
    </alternativeName>
    <alternativeName>
        <fullName evidence="7">Protein L-isoaspartyl methyltransferase</fullName>
    </alternativeName>
    <alternativeName>
        <fullName evidence="7">Protein-beta-aspartate methyltransferase</fullName>
        <shortName evidence="7">PIMT</shortName>
    </alternativeName>
</protein>
<dbReference type="SUPFAM" id="SSF53335">
    <property type="entry name" value="S-adenosyl-L-methionine-dependent methyltransferases"/>
    <property type="match status" value="1"/>
</dbReference>
<evidence type="ECO:0000256" key="5">
    <source>
        <dbReference type="ARBA" id="ARBA00022679"/>
    </source>
</evidence>
<dbReference type="EC" id="2.1.1.77" evidence="7"/>
<keyword evidence="6 7" id="KW-0949">S-adenosyl-L-methionine</keyword>
<dbReference type="GO" id="GO:0032259">
    <property type="term" value="P:methylation"/>
    <property type="evidence" value="ECO:0007669"/>
    <property type="project" value="UniProtKB-KW"/>
</dbReference>
<dbReference type="GO" id="GO:0030091">
    <property type="term" value="P:protein repair"/>
    <property type="evidence" value="ECO:0007669"/>
    <property type="project" value="UniProtKB-UniRule"/>
</dbReference>
<reference evidence="9" key="1">
    <citation type="submission" date="2016-10" db="EMBL/GenBank/DDBJ databases">
        <authorList>
            <person name="Varghese N."/>
            <person name="Submissions S."/>
        </authorList>
    </citation>
    <scope>NUCLEOTIDE SEQUENCE [LARGE SCALE GENOMIC DNA]</scope>
    <source>
        <strain evidence="9">DSM 3695</strain>
    </source>
</reference>
<keyword evidence="4 7" id="KW-0489">Methyltransferase</keyword>
<evidence type="ECO:0000256" key="3">
    <source>
        <dbReference type="ARBA" id="ARBA00022490"/>
    </source>
</evidence>
<dbReference type="CDD" id="cd02440">
    <property type="entry name" value="AdoMet_MTases"/>
    <property type="match status" value="1"/>
</dbReference>
<evidence type="ECO:0000256" key="1">
    <source>
        <dbReference type="ARBA" id="ARBA00004496"/>
    </source>
</evidence>
<comment type="catalytic activity">
    <reaction evidence="7">
        <text>[protein]-L-isoaspartate + S-adenosyl-L-methionine = [protein]-L-isoaspartate alpha-methyl ester + S-adenosyl-L-homocysteine</text>
        <dbReference type="Rhea" id="RHEA:12705"/>
        <dbReference type="Rhea" id="RHEA-COMP:12143"/>
        <dbReference type="Rhea" id="RHEA-COMP:12144"/>
        <dbReference type="ChEBI" id="CHEBI:57856"/>
        <dbReference type="ChEBI" id="CHEBI:59789"/>
        <dbReference type="ChEBI" id="CHEBI:90596"/>
        <dbReference type="ChEBI" id="CHEBI:90598"/>
        <dbReference type="EC" id="2.1.1.77"/>
    </reaction>
</comment>
<dbReference type="Gene3D" id="3.40.50.150">
    <property type="entry name" value="Vaccinia Virus protein VP39"/>
    <property type="match status" value="1"/>
</dbReference>